<reference evidence="2 4" key="1">
    <citation type="submission" date="2019-11" db="EMBL/GenBank/DDBJ databases">
        <title>Venturia inaequalis Genome Resource.</title>
        <authorList>
            <person name="Lichtner F.J."/>
        </authorList>
    </citation>
    <scope>NUCLEOTIDE SEQUENCE [LARGE SCALE GENOMIC DNA]</scope>
    <source>
        <strain evidence="2">Bline_iso_100314</strain>
        <strain evidence="3 5">DMI_063113</strain>
    </source>
</reference>
<gene>
    <name evidence="2" type="ORF">BLS_008432</name>
    <name evidence="3" type="ORF">EG327_000949</name>
</gene>
<evidence type="ECO:0000313" key="3">
    <source>
        <dbReference type="EMBL" id="KAE9990802.1"/>
    </source>
</evidence>
<evidence type="ECO:0000256" key="1">
    <source>
        <dbReference type="SAM" id="MobiDB-lite"/>
    </source>
</evidence>
<name>A0A8H3U7N0_VENIN</name>
<dbReference type="SUPFAM" id="SSF48208">
    <property type="entry name" value="Six-hairpin glycosidases"/>
    <property type="match status" value="1"/>
</dbReference>
<comment type="caution">
    <text evidence="2">The sequence shown here is derived from an EMBL/GenBank/DDBJ whole genome shotgun (WGS) entry which is preliminary data.</text>
</comment>
<proteinExistence type="predicted"/>
<evidence type="ECO:0000313" key="2">
    <source>
        <dbReference type="EMBL" id="KAE9964368.1"/>
    </source>
</evidence>
<dbReference type="PANTHER" id="PTHR31151">
    <property type="entry name" value="PROLINE-TRNA LIGASE (DUF1680)"/>
    <property type="match status" value="1"/>
</dbReference>
<keyword evidence="5" id="KW-1185">Reference proteome</keyword>
<dbReference type="Proteomes" id="UP000433883">
    <property type="component" value="Unassembled WGS sequence"/>
</dbReference>
<feature type="region of interest" description="Disordered" evidence="1">
    <location>
        <begin position="631"/>
        <end position="660"/>
    </location>
</feature>
<dbReference type="Proteomes" id="UP000490939">
    <property type="component" value="Unassembled WGS sequence"/>
</dbReference>
<dbReference type="GO" id="GO:0005975">
    <property type="term" value="P:carbohydrate metabolic process"/>
    <property type="evidence" value="ECO:0007669"/>
    <property type="project" value="InterPro"/>
</dbReference>
<organism evidence="2 4">
    <name type="scientific">Venturia inaequalis</name>
    <name type="common">Apple scab fungus</name>
    <dbReference type="NCBI Taxonomy" id="5025"/>
    <lineage>
        <taxon>Eukaryota</taxon>
        <taxon>Fungi</taxon>
        <taxon>Dikarya</taxon>
        <taxon>Ascomycota</taxon>
        <taxon>Pezizomycotina</taxon>
        <taxon>Dothideomycetes</taxon>
        <taxon>Pleosporomycetidae</taxon>
        <taxon>Venturiales</taxon>
        <taxon>Venturiaceae</taxon>
        <taxon>Venturia</taxon>
    </lineage>
</organism>
<evidence type="ECO:0000313" key="5">
    <source>
        <dbReference type="Proteomes" id="UP000490939"/>
    </source>
</evidence>
<dbReference type="EMBL" id="WNWQ01000711">
    <property type="protein sequence ID" value="KAE9964368.1"/>
    <property type="molecule type" value="Genomic_DNA"/>
</dbReference>
<dbReference type="PANTHER" id="PTHR31151:SF0">
    <property type="entry name" value="PROLINE-TRNA LIGASE (DUF1680)"/>
    <property type="match status" value="1"/>
</dbReference>
<sequence length="733" mass="80366">MTQSPQPLVPFEFRPLPLGSIKPQGWLKDQMQLMASGLAGHEHDFYRFVSESSWLGGGSEYSKLNEGFPYWLNGIVPLAYGMDDERLKDQIRQSVQIVLQRRASDGWIGPEKGGARNFWARYPLFLGMIQLLEADSSYKSSILPALHDFVALQNKMLKNDYEGYLERPGDALTSEDHGWGRVRVADMMITLQWLYEHDPAGQEVMLMENLDYLRRGQIDWAEWYKEGVYIKEDFSTIPDEKLKPIFPYAHGVNVGQGLKAGAVINRFTNNASLLTMSRRAVDWTFTYHGATSGTILADERLKGLAPYYGSELCTTVETMYSLTYLYQTLGDSSFADRVELAAFNALPVALTPDWWAHQYLTQPNQPAAKYLSETPWWNVNGWGNTYGLEPNYPCCTVNHPQGYPKFLSGMFVGVGQNGLAHALLGPGKVETTLPSGAAVKVSCLTNYPFSNAFTYTVDSSAPFEFGIRIPGWHIPGPSSTIKISTTSPSGPISAKSVSISPDAHSGLQTLPLSTGTSTITLTLSHTINIIPRANSSIAIQAGPLLYALQIPSYNTSTAVKAFNQAGTANPFSPTANTTNTTNSSNPPPASPLSPSVNGAIPPEVRDYQYLPQNGAKWAIAIDPSTLSFHSKFRDQRESQTDTEQTEPNLRQAEPSLPNPLWTGDGEGMPTWIEAKGCEIAWDTLKGGPGPVPAAGERKCLGEGFAVKLIPYGGAKVHMSEFPTVELGGGKNER</sequence>
<dbReference type="EMBL" id="WNWR01000121">
    <property type="protein sequence ID" value="KAE9990802.1"/>
    <property type="molecule type" value="Genomic_DNA"/>
</dbReference>
<evidence type="ECO:0000313" key="4">
    <source>
        <dbReference type="Proteomes" id="UP000433883"/>
    </source>
</evidence>
<feature type="compositionally biased region" description="Low complexity" evidence="1">
    <location>
        <begin position="570"/>
        <end position="584"/>
    </location>
</feature>
<protein>
    <submittedName>
        <fullName evidence="2">Uncharacterized protein</fullName>
    </submittedName>
</protein>
<dbReference type="InterPro" id="IPR008928">
    <property type="entry name" value="6-hairpin_glycosidase_sf"/>
</dbReference>
<feature type="region of interest" description="Disordered" evidence="1">
    <location>
        <begin position="570"/>
        <end position="600"/>
    </location>
</feature>
<accession>A0A8H3U7N0</accession>
<dbReference type="AlphaFoldDB" id="A0A8H3U7N0"/>